<gene>
    <name evidence="1" type="ORF">RRG08_017680</name>
</gene>
<sequence>MFTMIRQEWQEKEIVIFEEAGQSKSFLFIPPSTPNSHLLLIEGLWTPRFGNFLVISLNMINQDQNKLWRLSLNRSVRQETFCLDLVFGLFILGNEVAMTIHASKSDVWRHT</sequence>
<dbReference type="AlphaFoldDB" id="A0AAE0ZBC5"/>
<dbReference type="EMBL" id="JAWDGP010004246">
    <property type="protein sequence ID" value="KAK3766239.1"/>
    <property type="molecule type" value="Genomic_DNA"/>
</dbReference>
<name>A0AAE0ZBC5_9GAST</name>
<protein>
    <submittedName>
        <fullName evidence="1">Uncharacterized protein</fullName>
    </submittedName>
</protein>
<keyword evidence="2" id="KW-1185">Reference proteome</keyword>
<comment type="caution">
    <text evidence="1">The sequence shown here is derived from an EMBL/GenBank/DDBJ whole genome shotgun (WGS) entry which is preliminary data.</text>
</comment>
<evidence type="ECO:0000313" key="2">
    <source>
        <dbReference type="Proteomes" id="UP001283361"/>
    </source>
</evidence>
<proteinExistence type="predicted"/>
<reference evidence="1" key="1">
    <citation type="journal article" date="2023" name="G3 (Bethesda)">
        <title>A reference genome for the long-term kleptoplast-retaining sea slug Elysia crispata morphotype clarki.</title>
        <authorList>
            <person name="Eastman K.E."/>
            <person name="Pendleton A.L."/>
            <person name="Shaikh M.A."/>
            <person name="Suttiyut T."/>
            <person name="Ogas R."/>
            <person name="Tomko P."/>
            <person name="Gavelis G."/>
            <person name="Widhalm J.R."/>
            <person name="Wisecaver J.H."/>
        </authorList>
    </citation>
    <scope>NUCLEOTIDE SEQUENCE</scope>
    <source>
        <strain evidence="1">ECLA1</strain>
    </source>
</reference>
<dbReference type="Proteomes" id="UP001283361">
    <property type="component" value="Unassembled WGS sequence"/>
</dbReference>
<organism evidence="1 2">
    <name type="scientific">Elysia crispata</name>
    <name type="common">lettuce slug</name>
    <dbReference type="NCBI Taxonomy" id="231223"/>
    <lineage>
        <taxon>Eukaryota</taxon>
        <taxon>Metazoa</taxon>
        <taxon>Spiralia</taxon>
        <taxon>Lophotrochozoa</taxon>
        <taxon>Mollusca</taxon>
        <taxon>Gastropoda</taxon>
        <taxon>Heterobranchia</taxon>
        <taxon>Euthyneura</taxon>
        <taxon>Panpulmonata</taxon>
        <taxon>Sacoglossa</taxon>
        <taxon>Placobranchoidea</taxon>
        <taxon>Plakobranchidae</taxon>
        <taxon>Elysia</taxon>
    </lineage>
</organism>
<evidence type="ECO:0000313" key="1">
    <source>
        <dbReference type="EMBL" id="KAK3766239.1"/>
    </source>
</evidence>
<accession>A0AAE0ZBC5</accession>